<dbReference type="InterPro" id="IPR003439">
    <property type="entry name" value="ABC_transporter-like_ATP-bd"/>
</dbReference>
<dbReference type="GO" id="GO:0022857">
    <property type="term" value="F:transmembrane transporter activity"/>
    <property type="evidence" value="ECO:0007669"/>
    <property type="project" value="TreeGrafter"/>
</dbReference>
<dbReference type="InterPro" id="IPR003593">
    <property type="entry name" value="AAA+_ATPase"/>
</dbReference>
<dbReference type="GO" id="GO:0005886">
    <property type="term" value="C:plasma membrane"/>
    <property type="evidence" value="ECO:0007669"/>
    <property type="project" value="TreeGrafter"/>
</dbReference>
<reference evidence="6 7" key="1">
    <citation type="submission" date="2015-11" db="EMBL/GenBank/DDBJ databases">
        <title>Genome sequences of Lysobacter enzymogenes strain C3 and Lysobacter antibioticus ATCC 29479.</title>
        <authorList>
            <person name="Kobayashi D.Y."/>
        </authorList>
    </citation>
    <scope>NUCLEOTIDE SEQUENCE [LARGE SCALE GENOMIC DNA]</scope>
    <source>
        <strain evidence="6 7">C3</strain>
    </source>
</reference>
<comment type="similarity">
    <text evidence="4">Belongs to the ABC transporter superfamily. Macrolide exporter (TC 3.A.1.122) family.</text>
</comment>
<dbReference type="Gene3D" id="3.40.50.300">
    <property type="entry name" value="P-loop containing nucleotide triphosphate hydrolases"/>
    <property type="match status" value="1"/>
</dbReference>
<sequence>MRPVAPVPAATVRAAAATASFYFPGRYSMIELDAVHRRYEMNGQAVNALAGVDLKIGAGEFVAITGASGSGKSSLLNILGCLDRPTRGRYLIEGRDVAEFDDEAASDIRNRRIGFVFQSFHLLPRLTVLENVLLPLRFHRQPPADAPERAQRLLARVGLGERSAHRPSELSGGQQQRAAIARALLLQPALLLADEPTGNLDSKSAADVLDLIGEVHAGGQTVVLVTHDRDLAARAPREVRLHDGKVDHDSAA</sequence>
<dbReference type="CDD" id="cd03255">
    <property type="entry name" value="ABC_MJ0796_LolCDE_FtsE"/>
    <property type="match status" value="1"/>
</dbReference>
<accession>A0A0S2DPS2</accession>
<keyword evidence="1" id="KW-0813">Transport</keyword>
<dbReference type="PANTHER" id="PTHR24220:SF86">
    <property type="entry name" value="ABC TRANSPORTER ABCH.1"/>
    <property type="match status" value="1"/>
</dbReference>
<dbReference type="InterPro" id="IPR017871">
    <property type="entry name" value="ABC_transporter-like_CS"/>
</dbReference>
<organism evidence="6 7">
    <name type="scientific">Lysobacter enzymogenes</name>
    <dbReference type="NCBI Taxonomy" id="69"/>
    <lineage>
        <taxon>Bacteria</taxon>
        <taxon>Pseudomonadati</taxon>
        <taxon>Pseudomonadota</taxon>
        <taxon>Gammaproteobacteria</taxon>
        <taxon>Lysobacterales</taxon>
        <taxon>Lysobacteraceae</taxon>
        <taxon>Lysobacter</taxon>
    </lineage>
</organism>
<dbReference type="KEGG" id="lez:GLE_5215"/>
<evidence type="ECO:0000313" key="6">
    <source>
        <dbReference type="EMBL" id="ALN60556.1"/>
    </source>
</evidence>
<dbReference type="Pfam" id="PF00005">
    <property type="entry name" value="ABC_tran"/>
    <property type="match status" value="1"/>
</dbReference>
<evidence type="ECO:0000256" key="1">
    <source>
        <dbReference type="ARBA" id="ARBA00022448"/>
    </source>
</evidence>
<evidence type="ECO:0000256" key="4">
    <source>
        <dbReference type="ARBA" id="ARBA00038388"/>
    </source>
</evidence>
<dbReference type="PATRIC" id="fig|69.6.peg.5133"/>
<dbReference type="PANTHER" id="PTHR24220">
    <property type="entry name" value="IMPORT ATP-BINDING PROTEIN"/>
    <property type="match status" value="1"/>
</dbReference>
<dbReference type="STRING" id="69.GLE_5215"/>
<proteinExistence type="inferred from homology"/>
<dbReference type="FunFam" id="3.40.50.300:FF:000032">
    <property type="entry name" value="Export ABC transporter ATP-binding protein"/>
    <property type="match status" value="1"/>
</dbReference>
<protein>
    <submittedName>
        <fullName evidence="6">ABC transporter, ATP-binding protein</fullName>
    </submittedName>
</protein>
<dbReference type="GO" id="GO:0016887">
    <property type="term" value="F:ATP hydrolysis activity"/>
    <property type="evidence" value="ECO:0007669"/>
    <property type="project" value="InterPro"/>
</dbReference>
<evidence type="ECO:0000256" key="2">
    <source>
        <dbReference type="ARBA" id="ARBA00022741"/>
    </source>
</evidence>
<dbReference type="SUPFAM" id="SSF52540">
    <property type="entry name" value="P-loop containing nucleoside triphosphate hydrolases"/>
    <property type="match status" value="1"/>
</dbReference>
<keyword evidence="2" id="KW-0547">Nucleotide-binding</keyword>
<dbReference type="AlphaFoldDB" id="A0A0S2DPS2"/>
<keyword evidence="3 6" id="KW-0067">ATP-binding</keyword>
<dbReference type="PROSITE" id="PS00211">
    <property type="entry name" value="ABC_TRANSPORTER_1"/>
    <property type="match status" value="1"/>
</dbReference>
<dbReference type="InterPro" id="IPR017911">
    <property type="entry name" value="MacB-like_ATP-bd"/>
</dbReference>
<evidence type="ECO:0000259" key="5">
    <source>
        <dbReference type="PROSITE" id="PS50893"/>
    </source>
</evidence>
<dbReference type="GO" id="GO:0005524">
    <property type="term" value="F:ATP binding"/>
    <property type="evidence" value="ECO:0007669"/>
    <property type="project" value="UniProtKB-KW"/>
</dbReference>
<dbReference type="GO" id="GO:1902495">
    <property type="term" value="C:transmembrane transporter complex"/>
    <property type="evidence" value="ECO:0007669"/>
    <property type="project" value="UniProtKB-ARBA"/>
</dbReference>
<dbReference type="EMBL" id="CP013140">
    <property type="protein sequence ID" value="ALN60556.1"/>
    <property type="molecule type" value="Genomic_DNA"/>
</dbReference>
<gene>
    <name evidence="6" type="ORF">GLE_5215</name>
</gene>
<dbReference type="SMART" id="SM00382">
    <property type="entry name" value="AAA"/>
    <property type="match status" value="1"/>
</dbReference>
<dbReference type="InterPro" id="IPR015854">
    <property type="entry name" value="ABC_transpr_LolD-like"/>
</dbReference>
<name>A0A0S2DPS2_LYSEN</name>
<feature type="domain" description="ABC transporter" evidence="5">
    <location>
        <begin position="30"/>
        <end position="252"/>
    </location>
</feature>
<evidence type="ECO:0000256" key="3">
    <source>
        <dbReference type="ARBA" id="ARBA00022840"/>
    </source>
</evidence>
<dbReference type="PROSITE" id="PS50893">
    <property type="entry name" value="ABC_TRANSPORTER_2"/>
    <property type="match status" value="1"/>
</dbReference>
<evidence type="ECO:0000313" key="7">
    <source>
        <dbReference type="Proteomes" id="UP000061569"/>
    </source>
</evidence>
<dbReference type="Proteomes" id="UP000061569">
    <property type="component" value="Chromosome"/>
</dbReference>
<dbReference type="InterPro" id="IPR027417">
    <property type="entry name" value="P-loop_NTPase"/>
</dbReference>